<proteinExistence type="predicted"/>
<dbReference type="AlphaFoldDB" id="A0A9Q0WFT4"/>
<evidence type="ECO:0000313" key="2">
    <source>
        <dbReference type="Proteomes" id="UP001151532"/>
    </source>
</evidence>
<name>A0A9Q0WFT4_SALPP</name>
<gene>
    <name evidence="1" type="ORF">OIU79_021995</name>
</gene>
<protein>
    <submittedName>
        <fullName evidence="1">Uncharacterized protein</fullName>
    </submittedName>
</protein>
<evidence type="ECO:0000313" key="1">
    <source>
        <dbReference type="EMBL" id="KAJ6765933.1"/>
    </source>
</evidence>
<organism evidence="1 2">
    <name type="scientific">Salix purpurea</name>
    <name type="common">Purple osier willow</name>
    <dbReference type="NCBI Taxonomy" id="77065"/>
    <lineage>
        <taxon>Eukaryota</taxon>
        <taxon>Viridiplantae</taxon>
        <taxon>Streptophyta</taxon>
        <taxon>Embryophyta</taxon>
        <taxon>Tracheophyta</taxon>
        <taxon>Spermatophyta</taxon>
        <taxon>Magnoliopsida</taxon>
        <taxon>eudicotyledons</taxon>
        <taxon>Gunneridae</taxon>
        <taxon>Pentapetalae</taxon>
        <taxon>rosids</taxon>
        <taxon>fabids</taxon>
        <taxon>Malpighiales</taxon>
        <taxon>Salicaceae</taxon>
        <taxon>Saliceae</taxon>
        <taxon>Salix</taxon>
    </lineage>
</organism>
<sequence>MISIMFYFTNLFLSLFLPLFFLALLSSRWVFSCSNILGSIAVFLRF</sequence>
<comment type="caution">
    <text evidence="1">The sequence shown here is derived from an EMBL/GenBank/DDBJ whole genome shotgun (WGS) entry which is preliminary data.</text>
</comment>
<keyword evidence="2" id="KW-1185">Reference proteome</keyword>
<reference evidence="1" key="1">
    <citation type="submission" date="2022-11" db="EMBL/GenBank/DDBJ databases">
        <authorList>
            <person name="Hyden B.L."/>
            <person name="Feng K."/>
            <person name="Yates T."/>
            <person name="Jawdy S."/>
            <person name="Smart L.B."/>
            <person name="Muchero W."/>
        </authorList>
    </citation>
    <scope>NUCLEOTIDE SEQUENCE</scope>
    <source>
        <tissue evidence="1">Shoot tip</tissue>
    </source>
</reference>
<reference evidence="1" key="2">
    <citation type="journal article" date="2023" name="Int. J. Mol. Sci.">
        <title>De Novo Assembly and Annotation of 11 Diverse Shrub Willow (Salix) Genomes Reveals Novel Gene Organization in Sex-Linked Regions.</title>
        <authorList>
            <person name="Hyden B."/>
            <person name="Feng K."/>
            <person name="Yates T.B."/>
            <person name="Jawdy S."/>
            <person name="Cereghino C."/>
            <person name="Smart L.B."/>
            <person name="Muchero W."/>
        </authorList>
    </citation>
    <scope>NUCLEOTIDE SEQUENCE</scope>
    <source>
        <tissue evidence="1">Shoot tip</tissue>
    </source>
</reference>
<accession>A0A9Q0WFT4</accession>
<dbReference type="Proteomes" id="UP001151532">
    <property type="component" value="Chromosome 4"/>
</dbReference>
<dbReference type="EMBL" id="JAPFFK010000004">
    <property type="protein sequence ID" value="KAJ6765933.1"/>
    <property type="molecule type" value="Genomic_DNA"/>
</dbReference>